<feature type="transmembrane region" description="Helical" evidence="7">
    <location>
        <begin position="173"/>
        <end position="192"/>
    </location>
</feature>
<gene>
    <name evidence="8" type="ORF">NFI95_14410</name>
</gene>
<sequence>MAEPERTGSLLRHRGLLGFLCSRSASSLAFQIQAVAIGWQAYALTHRPLTLGLIGLAQFVPMLLLVFVSGQVADRFDRRRVAMSCQLVESLCAALLAWTSWRGMVTPWLLYGVVALFGSAKAFEGPSVQALLPSLVPAARFSRAAALSASLLQTATIIGPSVGGLLMLGAPRWAYAACAGLFLLALVAMSAVRLEQPPRPRGLVSLTTVFGGIAFIRSKPIILGAISLDLFAVLLGGATALLPVYALDILHGGPFGLGLLRASPAIGALAMSLLLARRPIGGRAGALMFGAVITFGLASIVFGLSRSLPLSIAAMIVLGASDVISVVVRSTLVQLNTPDEMRGRVSAVNMLFIVTSNQLGEFESGSVAALLGSAPAAVVLGGAGTLAVALIWMALFPGLRRLDRLEPARQ</sequence>
<dbReference type="CDD" id="cd06173">
    <property type="entry name" value="MFS_MefA_like"/>
    <property type="match status" value="1"/>
</dbReference>
<evidence type="ECO:0000256" key="4">
    <source>
        <dbReference type="ARBA" id="ARBA00022692"/>
    </source>
</evidence>
<evidence type="ECO:0000256" key="6">
    <source>
        <dbReference type="ARBA" id="ARBA00023136"/>
    </source>
</evidence>
<evidence type="ECO:0000256" key="2">
    <source>
        <dbReference type="ARBA" id="ARBA00022448"/>
    </source>
</evidence>
<evidence type="ECO:0000256" key="1">
    <source>
        <dbReference type="ARBA" id="ARBA00004651"/>
    </source>
</evidence>
<dbReference type="InterPro" id="IPR036259">
    <property type="entry name" value="MFS_trans_sf"/>
</dbReference>
<dbReference type="InterPro" id="IPR010290">
    <property type="entry name" value="TM_effector"/>
</dbReference>
<dbReference type="PANTHER" id="PTHR23513">
    <property type="entry name" value="INTEGRAL MEMBRANE EFFLUX PROTEIN-RELATED"/>
    <property type="match status" value="1"/>
</dbReference>
<name>A0ABT1W9R8_9PROT</name>
<dbReference type="Gene3D" id="1.20.1250.20">
    <property type="entry name" value="MFS general substrate transporter like domains"/>
    <property type="match status" value="1"/>
</dbReference>
<keyword evidence="2" id="KW-0813">Transport</keyword>
<reference evidence="8 9" key="1">
    <citation type="submission" date="2022-06" db="EMBL/GenBank/DDBJ databases">
        <title>Endosaccharibacter gen. nov., sp. nov., endophytic bacteria isolated from sugarcane.</title>
        <authorList>
            <person name="Pitiwittayakul N."/>
            <person name="Yukphan P."/>
            <person name="Charoenyingcharoen P."/>
            <person name="Tanasupawat S."/>
        </authorList>
    </citation>
    <scope>NUCLEOTIDE SEQUENCE [LARGE SCALE GENOMIC DNA]</scope>
    <source>
        <strain evidence="8 9">KSS8</strain>
    </source>
</reference>
<comment type="caution">
    <text evidence="8">The sequence shown here is derived from an EMBL/GenBank/DDBJ whole genome shotgun (WGS) entry which is preliminary data.</text>
</comment>
<accession>A0ABT1W9R8</accession>
<feature type="transmembrane region" description="Helical" evidence="7">
    <location>
        <begin position="344"/>
        <end position="360"/>
    </location>
</feature>
<evidence type="ECO:0000313" key="9">
    <source>
        <dbReference type="Proteomes" id="UP001524587"/>
    </source>
</evidence>
<dbReference type="Pfam" id="PF05977">
    <property type="entry name" value="MFS_3"/>
    <property type="match status" value="1"/>
</dbReference>
<feature type="transmembrane region" description="Helical" evidence="7">
    <location>
        <begin position="258"/>
        <end position="277"/>
    </location>
</feature>
<dbReference type="RefSeq" id="WP_422865123.1">
    <property type="nucleotide sequence ID" value="NZ_JAMSKV010000014.1"/>
</dbReference>
<dbReference type="Proteomes" id="UP001524587">
    <property type="component" value="Unassembled WGS sequence"/>
</dbReference>
<keyword evidence="3" id="KW-1003">Cell membrane</keyword>
<evidence type="ECO:0000256" key="7">
    <source>
        <dbReference type="SAM" id="Phobius"/>
    </source>
</evidence>
<feature type="transmembrane region" description="Helical" evidence="7">
    <location>
        <begin position="366"/>
        <end position="395"/>
    </location>
</feature>
<feature type="transmembrane region" description="Helical" evidence="7">
    <location>
        <begin position="310"/>
        <end position="332"/>
    </location>
</feature>
<keyword evidence="5 7" id="KW-1133">Transmembrane helix</keyword>
<dbReference type="SUPFAM" id="SSF103473">
    <property type="entry name" value="MFS general substrate transporter"/>
    <property type="match status" value="1"/>
</dbReference>
<evidence type="ECO:0000256" key="5">
    <source>
        <dbReference type="ARBA" id="ARBA00022989"/>
    </source>
</evidence>
<feature type="transmembrane region" description="Helical" evidence="7">
    <location>
        <begin position="48"/>
        <end position="69"/>
    </location>
</feature>
<feature type="transmembrane region" description="Helical" evidence="7">
    <location>
        <begin position="221"/>
        <end position="246"/>
    </location>
</feature>
<evidence type="ECO:0000313" key="8">
    <source>
        <dbReference type="EMBL" id="MCQ8279634.1"/>
    </source>
</evidence>
<keyword evidence="9" id="KW-1185">Reference proteome</keyword>
<dbReference type="PANTHER" id="PTHR23513:SF9">
    <property type="entry name" value="ENTEROBACTIN EXPORTER ENTS"/>
    <property type="match status" value="1"/>
</dbReference>
<dbReference type="EMBL" id="JAMSKV010000014">
    <property type="protein sequence ID" value="MCQ8279634.1"/>
    <property type="molecule type" value="Genomic_DNA"/>
</dbReference>
<comment type="subcellular location">
    <subcellularLocation>
        <location evidence="1">Cell membrane</location>
        <topology evidence="1">Multi-pass membrane protein</topology>
    </subcellularLocation>
</comment>
<evidence type="ECO:0000256" key="3">
    <source>
        <dbReference type="ARBA" id="ARBA00022475"/>
    </source>
</evidence>
<feature type="transmembrane region" description="Helical" evidence="7">
    <location>
        <begin position="144"/>
        <end position="167"/>
    </location>
</feature>
<proteinExistence type="predicted"/>
<protein>
    <submittedName>
        <fullName evidence="8">MFS transporter</fullName>
    </submittedName>
</protein>
<keyword evidence="6 7" id="KW-0472">Membrane</keyword>
<feature type="transmembrane region" description="Helical" evidence="7">
    <location>
        <begin position="284"/>
        <end position="304"/>
    </location>
</feature>
<organism evidence="8 9">
    <name type="scientific">Endosaccharibacter trunci</name>
    <dbReference type="NCBI Taxonomy" id="2812733"/>
    <lineage>
        <taxon>Bacteria</taxon>
        <taxon>Pseudomonadati</taxon>
        <taxon>Pseudomonadota</taxon>
        <taxon>Alphaproteobacteria</taxon>
        <taxon>Acetobacterales</taxon>
        <taxon>Acetobacteraceae</taxon>
        <taxon>Endosaccharibacter</taxon>
    </lineage>
</organism>
<keyword evidence="4 7" id="KW-0812">Transmembrane</keyword>